<evidence type="ECO:0000313" key="5">
    <source>
        <dbReference type="Proteomes" id="UP001153069"/>
    </source>
</evidence>
<dbReference type="Gene3D" id="2.30.30.60">
    <property type="match status" value="1"/>
</dbReference>
<accession>A0A9N8DNR9</accession>
<dbReference type="GO" id="GO:0055085">
    <property type="term" value="P:transmembrane transport"/>
    <property type="evidence" value="ECO:0007669"/>
    <property type="project" value="InterPro"/>
</dbReference>
<feature type="transmembrane region" description="Helical" evidence="2">
    <location>
        <begin position="57"/>
        <end position="81"/>
    </location>
</feature>
<evidence type="ECO:0000313" key="4">
    <source>
        <dbReference type="EMBL" id="CAB9505470.1"/>
    </source>
</evidence>
<evidence type="ECO:0000256" key="2">
    <source>
        <dbReference type="SAM" id="Phobius"/>
    </source>
</evidence>
<feature type="transmembrane region" description="Helical" evidence="2">
    <location>
        <begin position="296"/>
        <end position="322"/>
    </location>
</feature>
<feature type="compositionally biased region" description="Basic and acidic residues" evidence="1">
    <location>
        <begin position="1"/>
        <end position="11"/>
    </location>
</feature>
<feature type="transmembrane region" description="Helical" evidence="2">
    <location>
        <begin position="328"/>
        <end position="347"/>
    </location>
</feature>
<comment type="caution">
    <text evidence="4">The sequence shown here is derived from an EMBL/GenBank/DDBJ whole genome shotgun (WGS) entry which is preliminary data.</text>
</comment>
<name>A0A9N8DNR9_9STRA</name>
<keyword evidence="5" id="KW-1185">Reference proteome</keyword>
<feature type="transmembrane region" description="Helical" evidence="2">
    <location>
        <begin position="101"/>
        <end position="130"/>
    </location>
</feature>
<dbReference type="InterPro" id="IPR006685">
    <property type="entry name" value="MscS_channel_2nd"/>
</dbReference>
<protein>
    <recommendedName>
        <fullName evidence="3">Mechanosensitive ion channel MscS domain-containing protein</fullName>
    </recommendedName>
</protein>
<dbReference type="Proteomes" id="UP001153069">
    <property type="component" value="Unassembled WGS sequence"/>
</dbReference>
<feature type="transmembrane region" description="Helical" evidence="2">
    <location>
        <begin position="213"/>
        <end position="233"/>
    </location>
</feature>
<feature type="region of interest" description="Disordered" evidence="1">
    <location>
        <begin position="1"/>
        <end position="24"/>
    </location>
</feature>
<feature type="region of interest" description="Disordered" evidence="1">
    <location>
        <begin position="538"/>
        <end position="588"/>
    </location>
</feature>
<evidence type="ECO:0000256" key="1">
    <source>
        <dbReference type="SAM" id="MobiDB-lite"/>
    </source>
</evidence>
<keyword evidence="2" id="KW-0472">Membrane</keyword>
<gene>
    <name evidence="4" type="ORF">SEMRO_232_G093880.1</name>
</gene>
<sequence>MIKTDSKREEHEEIFDHEEPPSKEETARLLPLGANFPDVVFEEHLQNDQATEQRQGLVGLGPLTITLVLFFLSIVVPEFIFRQSNNVGLFQGLTDDMKYSLVRAAFAMPPMFMFLNWAFFHVSVHAVILLNGHRHRDRDGEDENEKKNAGGSSALRLSKRPKRQQIIQPENPNVWKSMFQINWAAGLLTIIIIITYLKLIASTVIREEFQENTIRLLNLSMGFTLLVGWISFLEGLHDGAHGYADRVENILQNNQKLSKLRSIVSYSSSFQDLEVDVIHGIPGGIHSRHPHSPARVLANVLGIYVLLGEFVGLFLLLLYFIGVDLYENIVVVGLSVLFTVVLTALHLGEAVGSLVPLVLSNSIHVGEIISVTRPGFKPGNDPKEFITGFVEGITLGHVVVRDFTRKQVHIPHSEFRDLVLTNWSRRPTKTCHFCLHVQLGLVDAAVPLAQLASFLKRWIDAHPGIDKENYIKSVAKMRSEGQALEVIFYPVMKYDANQLRAEFLVAVAGAAKRLDICILPVEMRIWYPPGCANGDSYSGGGVGGGAREQQGEPLREDDPPDPATVDTLLEDLMPSESLTKKAGYPPSS</sequence>
<keyword evidence="2" id="KW-0812">Transmembrane</keyword>
<organism evidence="4 5">
    <name type="scientific">Seminavis robusta</name>
    <dbReference type="NCBI Taxonomy" id="568900"/>
    <lineage>
        <taxon>Eukaryota</taxon>
        <taxon>Sar</taxon>
        <taxon>Stramenopiles</taxon>
        <taxon>Ochrophyta</taxon>
        <taxon>Bacillariophyta</taxon>
        <taxon>Bacillariophyceae</taxon>
        <taxon>Bacillariophycidae</taxon>
        <taxon>Naviculales</taxon>
        <taxon>Naviculaceae</taxon>
        <taxon>Seminavis</taxon>
    </lineage>
</organism>
<feature type="transmembrane region" description="Helical" evidence="2">
    <location>
        <begin position="181"/>
        <end position="201"/>
    </location>
</feature>
<evidence type="ECO:0000259" key="3">
    <source>
        <dbReference type="Pfam" id="PF00924"/>
    </source>
</evidence>
<dbReference type="InterPro" id="IPR023408">
    <property type="entry name" value="MscS_beta-dom_sf"/>
</dbReference>
<dbReference type="EMBL" id="CAICTM010000231">
    <property type="protein sequence ID" value="CAB9505470.1"/>
    <property type="molecule type" value="Genomic_DNA"/>
</dbReference>
<feature type="region of interest" description="Disordered" evidence="1">
    <location>
        <begin position="136"/>
        <end position="163"/>
    </location>
</feature>
<proteinExistence type="predicted"/>
<dbReference type="GO" id="GO:0016020">
    <property type="term" value="C:membrane"/>
    <property type="evidence" value="ECO:0007669"/>
    <property type="project" value="InterPro"/>
</dbReference>
<dbReference type="AlphaFoldDB" id="A0A9N8DNR9"/>
<keyword evidence="2" id="KW-1133">Transmembrane helix</keyword>
<dbReference type="OrthoDB" id="419695at2759"/>
<reference evidence="4" key="1">
    <citation type="submission" date="2020-06" db="EMBL/GenBank/DDBJ databases">
        <authorList>
            <consortium name="Plant Systems Biology data submission"/>
        </authorList>
    </citation>
    <scope>NUCLEOTIDE SEQUENCE</scope>
    <source>
        <strain evidence="4">D6</strain>
    </source>
</reference>
<feature type="domain" description="Mechanosensitive ion channel MscS" evidence="3">
    <location>
        <begin position="357"/>
        <end position="425"/>
    </location>
</feature>
<dbReference type="Pfam" id="PF00924">
    <property type="entry name" value="MS_channel_2nd"/>
    <property type="match status" value="1"/>
</dbReference>